<dbReference type="GO" id="GO:0048545">
    <property type="term" value="P:response to steroid hormone"/>
    <property type="evidence" value="ECO:0007669"/>
    <property type="project" value="Ensembl"/>
</dbReference>
<keyword evidence="9" id="KW-0393">Immunoglobulin domain</keyword>
<feature type="domain" description="Ig-like" evidence="12">
    <location>
        <begin position="149"/>
        <end position="230"/>
    </location>
</feature>
<evidence type="ECO:0000256" key="4">
    <source>
        <dbReference type="ARBA" id="ARBA00022729"/>
    </source>
</evidence>
<dbReference type="PRINTS" id="PR01856">
    <property type="entry name" value="BASIGIN"/>
</dbReference>
<keyword evidence="5 11" id="KW-1133">Transmembrane helix</keyword>
<keyword evidence="2" id="KW-1003">Cell membrane</keyword>
<dbReference type="Ensembl" id="ENSCVAT00000004644.1">
    <property type="protein sequence ID" value="ENSCVAP00000024261.1"/>
    <property type="gene ID" value="ENSCVAG00000008250.1"/>
</dbReference>
<evidence type="ECO:0000256" key="9">
    <source>
        <dbReference type="ARBA" id="ARBA00023319"/>
    </source>
</evidence>
<dbReference type="Pfam" id="PF07679">
    <property type="entry name" value="I-set"/>
    <property type="match status" value="1"/>
</dbReference>
<dbReference type="InterPro" id="IPR036179">
    <property type="entry name" value="Ig-like_dom_sf"/>
</dbReference>
<dbReference type="InterPro" id="IPR003599">
    <property type="entry name" value="Ig_sub"/>
</dbReference>
<keyword evidence="7" id="KW-1015">Disulfide bond</keyword>
<keyword evidence="14" id="KW-1185">Reference proteome</keyword>
<protein>
    <submittedName>
        <fullName evidence="13">Neuroplastin a</fullName>
    </submittedName>
</protein>
<dbReference type="STRING" id="28743.ENSCVAP00000024261"/>
<dbReference type="GeneTree" id="ENSGT00940000156195"/>
<evidence type="ECO:0000256" key="1">
    <source>
        <dbReference type="ARBA" id="ARBA00004251"/>
    </source>
</evidence>
<dbReference type="Pfam" id="PF13927">
    <property type="entry name" value="Ig_3"/>
    <property type="match status" value="2"/>
</dbReference>
<reference evidence="13" key="1">
    <citation type="submission" date="2025-08" db="UniProtKB">
        <authorList>
            <consortium name="Ensembl"/>
        </authorList>
    </citation>
    <scope>IDENTIFICATION</scope>
</reference>
<dbReference type="InterPro" id="IPR003598">
    <property type="entry name" value="Ig_sub2"/>
</dbReference>
<feature type="domain" description="Ig-like" evidence="12">
    <location>
        <begin position="235"/>
        <end position="331"/>
    </location>
</feature>
<dbReference type="PIRSF" id="PIRSF000615">
    <property type="entry name" value="TyrPK_CSF1-R"/>
    <property type="match status" value="1"/>
</dbReference>
<evidence type="ECO:0000256" key="2">
    <source>
        <dbReference type="ARBA" id="ARBA00022475"/>
    </source>
</evidence>
<dbReference type="SMART" id="SM00409">
    <property type="entry name" value="IG"/>
    <property type="match status" value="3"/>
</dbReference>
<keyword evidence="6 11" id="KW-0472">Membrane</keyword>
<dbReference type="AlphaFoldDB" id="A0A3Q2DWK0"/>
<dbReference type="Proteomes" id="UP000265020">
    <property type="component" value="Unassembled WGS sequence"/>
</dbReference>
<dbReference type="FunFam" id="2.60.40.10:FF:000291">
    <property type="entry name" value="Neuroplastin b"/>
    <property type="match status" value="1"/>
</dbReference>
<evidence type="ECO:0000256" key="8">
    <source>
        <dbReference type="ARBA" id="ARBA00023180"/>
    </source>
</evidence>
<name>A0A3Q2DWK0_CYPVA</name>
<organism evidence="13 14">
    <name type="scientific">Cyprinodon variegatus</name>
    <name type="common">Sheepshead minnow</name>
    <dbReference type="NCBI Taxonomy" id="28743"/>
    <lineage>
        <taxon>Eukaryota</taxon>
        <taxon>Metazoa</taxon>
        <taxon>Chordata</taxon>
        <taxon>Craniata</taxon>
        <taxon>Vertebrata</taxon>
        <taxon>Euteleostomi</taxon>
        <taxon>Actinopterygii</taxon>
        <taxon>Neopterygii</taxon>
        <taxon>Teleostei</taxon>
        <taxon>Neoteleostei</taxon>
        <taxon>Acanthomorphata</taxon>
        <taxon>Ovalentaria</taxon>
        <taxon>Atherinomorphae</taxon>
        <taxon>Cyprinodontiformes</taxon>
        <taxon>Cyprinodontidae</taxon>
        <taxon>Cyprinodon</taxon>
    </lineage>
</organism>
<sequence length="394" mass="44247">MIGSTGTFGSNTDPHLTTGPLFLRLRSSPPTSGFVKSPLSETKLTGDTFELYCDVVGNPTPEIQWWYSEINRADSFRQLWDGARKRRVSIGTAYGVNSVSVLGVSHLTLDDAGTYECRASNDPRRNDLHQNPATTWIRAQATVTVLQKPSIVASEPFTITREEEEVFLRCNLTSAYSTPQESYWMKNGEEIADTRTSNKYIEYRPRGDDAGIYMCVYTFDMAPSANATIEVKSAPLITGHKRSENKNEGERAVLYCKSVGYPHPVWTWYKIDDSIIKEIDNSSGRFFINSKDNYTELHIATLDINLDPGEYMCNASNIIGNNSETSVLRVRSLLAPLWPLLGVLAEIIILVIIIVVYEKRKKPEDLQDGKSAAVMKTNSTNNHKDKNLRQRNTN</sequence>
<evidence type="ECO:0000256" key="11">
    <source>
        <dbReference type="SAM" id="Phobius"/>
    </source>
</evidence>
<evidence type="ECO:0000256" key="7">
    <source>
        <dbReference type="ARBA" id="ARBA00023157"/>
    </source>
</evidence>
<dbReference type="Gene3D" id="2.60.40.10">
    <property type="entry name" value="Immunoglobulins"/>
    <property type="match status" value="3"/>
</dbReference>
<dbReference type="PROSITE" id="PS50835">
    <property type="entry name" value="IG_LIKE"/>
    <property type="match status" value="3"/>
</dbReference>
<dbReference type="FunFam" id="2.60.40.10:FF:000387">
    <property type="entry name" value="Neuroplastin b"/>
    <property type="match status" value="1"/>
</dbReference>
<comment type="subcellular location">
    <subcellularLocation>
        <location evidence="1">Cell membrane</location>
        <topology evidence="1">Single-pass type I membrane protein</topology>
    </subcellularLocation>
</comment>
<evidence type="ECO:0000256" key="5">
    <source>
        <dbReference type="ARBA" id="ARBA00022989"/>
    </source>
</evidence>
<dbReference type="InterPro" id="IPR007110">
    <property type="entry name" value="Ig-like_dom"/>
</dbReference>
<proteinExistence type="predicted"/>
<reference evidence="13" key="2">
    <citation type="submission" date="2025-09" db="UniProtKB">
        <authorList>
            <consortium name="Ensembl"/>
        </authorList>
    </citation>
    <scope>IDENTIFICATION</scope>
</reference>
<dbReference type="InterPro" id="IPR013098">
    <property type="entry name" value="Ig_I-set"/>
</dbReference>
<keyword evidence="3 11" id="KW-0812">Transmembrane</keyword>
<dbReference type="SMART" id="SM00408">
    <property type="entry name" value="IGc2"/>
    <property type="match status" value="2"/>
</dbReference>
<dbReference type="InterPro" id="IPR013783">
    <property type="entry name" value="Ig-like_fold"/>
</dbReference>
<evidence type="ECO:0000313" key="13">
    <source>
        <dbReference type="Ensembl" id="ENSCVAP00000024261.1"/>
    </source>
</evidence>
<keyword evidence="4" id="KW-0732">Signal</keyword>
<evidence type="ECO:0000313" key="14">
    <source>
        <dbReference type="Proteomes" id="UP000265020"/>
    </source>
</evidence>
<feature type="transmembrane region" description="Helical" evidence="11">
    <location>
        <begin position="337"/>
        <end position="357"/>
    </location>
</feature>
<evidence type="ECO:0000256" key="3">
    <source>
        <dbReference type="ARBA" id="ARBA00022692"/>
    </source>
</evidence>
<accession>A0A3Q2DWK0</accession>
<evidence type="ECO:0000256" key="10">
    <source>
        <dbReference type="SAM" id="MobiDB-lite"/>
    </source>
</evidence>
<feature type="domain" description="Ig-like" evidence="12">
    <location>
        <begin position="29"/>
        <end position="144"/>
    </location>
</feature>
<evidence type="ECO:0000256" key="6">
    <source>
        <dbReference type="ARBA" id="ARBA00023136"/>
    </source>
</evidence>
<evidence type="ECO:0000259" key="12">
    <source>
        <dbReference type="PROSITE" id="PS50835"/>
    </source>
</evidence>
<dbReference type="GO" id="GO:0005886">
    <property type="term" value="C:plasma membrane"/>
    <property type="evidence" value="ECO:0007669"/>
    <property type="project" value="UniProtKB-SubCell"/>
</dbReference>
<keyword evidence="8" id="KW-0325">Glycoprotein</keyword>
<dbReference type="PANTHER" id="PTHR10075:SF108">
    <property type="entry name" value="NEUROPLASTIN"/>
    <property type="match status" value="1"/>
</dbReference>
<dbReference type="PANTHER" id="PTHR10075">
    <property type="entry name" value="BASIGIN RELATED"/>
    <property type="match status" value="1"/>
</dbReference>
<dbReference type="SUPFAM" id="SSF48726">
    <property type="entry name" value="Immunoglobulin"/>
    <property type="match status" value="3"/>
</dbReference>
<feature type="region of interest" description="Disordered" evidence="10">
    <location>
        <begin position="367"/>
        <end position="394"/>
    </location>
</feature>